<dbReference type="AlphaFoldDB" id="A0A423SV56"/>
<feature type="region of interest" description="Disordered" evidence="1">
    <location>
        <begin position="534"/>
        <end position="588"/>
    </location>
</feature>
<dbReference type="Proteomes" id="UP000283509">
    <property type="component" value="Unassembled WGS sequence"/>
</dbReference>
<name>A0A423SV56_PENVA</name>
<evidence type="ECO:0000313" key="3">
    <source>
        <dbReference type="Proteomes" id="UP000283509"/>
    </source>
</evidence>
<accession>A0A423SV56</accession>
<evidence type="ECO:0000256" key="1">
    <source>
        <dbReference type="SAM" id="MobiDB-lite"/>
    </source>
</evidence>
<gene>
    <name evidence="2" type="ORF">C7M84_013780</name>
</gene>
<evidence type="ECO:0000313" key="2">
    <source>
        <dbReference type="EMBL" id="ROT68107.1"/>
    </source>
</evidence>
<proteinExistence type="predicted"/>
<sequence>MASDPGRLLKPRLRLSRSLSHDSGPDFPDVISPRLAFFPVLIPQPDSPIIPTHRTQARTAFSDSLGASHDSALFPTSLQPTTRLFSRTSLSHDLGLTVSRLTSATTHTAFFSRLHFSTDCLLPESLATIISFFPKLTFQPVIDLAFSQTQLGHDSPISPDSLSQRRPFPDSLSHDSPFSRLTQPETRLFPDSLSHGLAFSRLHSATTRLFPVTHQSADFAFSRLTQPRLRPFPTLTFSHDSPFPTHFSHDSPFPDSLSHDSPLPRLTQPNDSPLSRLTQPRLAFSRLTQPRLTLFPTHSATTRPFPDLTQPRLPFFPTHSATTRLFPTHSATTRLFPTHSATTRLPESLSTTRLFSRLTQPRLAFFPPSLSQTRLFPESLSHGLAFSRLTRHDSPFPTHSARSLFPTHSSHRLALSRLHSKPTTRLFPTHSPTTRPISRLHFSHGLAFSRPRLAHDVRPFGFLDSLSPTSPLLLENSTNQWEQGRQVAMLKSFQGLHTRMAERTRDGVRSLVRPPGHMGPMENEKDTYYGSVESEKEPNNYLRSPTNFLSPIEPESLRESAQGSKRPAVVNGKTSKEQADCHSCMTNS</sequence>
<comment type="caution">
    <text evidence="2">The sequence shown here is derived from an EMBL/GenBank/DDBJ whole genome shotgun (WGS) entry which is preliminary data.</text>
</comment>
<protein>
    <submittedName>
        <fullName evidence="2">Uncharacterized protein</fullName>
    </submittedName>
</protein>
<organism evidence="2 3">
    <name type="scientific">Penaeus vannamei</name>
    <name type="common">Whiteleg shrimp</name>
    <name type="synonym">Litopenaeus vannamei</name>
    <dbReference type="NCBI Taxonomy" id="6689"/>
    <lineage>
        <taxon>Eukaryota</taxon>
        <taxon>Metazoa</taxon>
        <taxon>Ecdysozoa</taxon>
        <taxon>Arthropoda</taxon>
        <taxon>Crustacea</taxon>
        <taxon>Multicrustacea</taxon>
        <taxon>Malacostraca</taxon>
        <taxon>Eumalacostraca</taxon>
        <taxon>Eucarida</taxon>
        <taxon>Decapoda</taxon>
        <taxon>Dendrobranchiata</taxon>
        <taxon>Penaeoidea</taxon>
        <taxon>Penaeidae</taxon>
        <taxon>Penaeus</taxon>
    </lineage>
</organism>
<feature type="compositionally biased region" description="Polar residues" evidence="1">
    <location>
        <begin position="155"/>
        <end position="164"/>
    </location>
</feature>
<keyword evidence="3" id="KW-1185">Reference proteome</keyword>
<feature type="region of interest" description="Disordered" evidence="1">
    <location>
        <begin position="155"/>
        <end position="180"/>
    </location>
</feature>
<feature type="compositionally biased region" description="Polar residues" evidence="1">
    <location>
        <begin position="267"/>
        <end position="277"/>
    </location>
</feature>
<feature type="region of interest" description="Disordered" evidence="1">
    <location>
        <begin position="248"/>
        <end position="277"/>
    </location>
</feature>
<reference evidence="2 3" key="1">
    <citation type="submission" date="2018-04" db="EMBL/GenBank/DDBJ databases">
        <authorList>
            <person name="Zhang X."/>
            <person name="Yuan J."/>
            <person name="Li F."/>
            <person name="Xiang J."/>
        </authorList>
    </citation>
    <scope>NUCLEOTIDE SEQUENCE [LARGE SCALE GENOMIC DNA]</scope>
    <source>
        <tissue evidence="2">Muscle</tissue>
    </source>
</reference>
<reference evidence="2 3" key="2">
    <citation type="submission" date="2019-01" db="EMBL/GenBank/DDBJ databases">
        <title>The decoding of complex shrimp genome reveals the adaptation for benthos swimmer, frequently molting mechanism and breeding impact on genome.</title>
        <authorList>
            <person name="Sun Y."/>
            <person name="Gao Y."/>
            <person name="Yu Y."/>
        </authorList>
    </citation>
    <scope>NUCLEOTIDE SEQUENCE [LARGE SCALE GENOMIC DNA]</scope>
    <source>
        <tissue evidence="2">Muscle</tissue>
    </source>
</reference>
<dbReference type="EMBL" id="QCYY01002718">
    <property type="protein sequence ID" value="ROT68107.1"/>
    <property type="molecule type" value="Genomic_DNA"/>
</dbReference>